<feature type="region of interest" description="Disordered" evidence="2">
    <location>
        <begin position="94"/>
        <end position="148"/>
    </location>
</feature>
<reference evidence="3 4" key="1">
    <citation type="journal article" date="2015" name="Fungal Genet. Biol.">
        <title>Evolution of novel wood decay mechanisms in Agaricales revealed by the genome sequences of Fistulina hepatica and Cylindrobasidium torrendii.</title>
        <authorList>
            <person name="Floudas D."/>
            <person name="Held B.W."/>
            <person name="Riley R."/>
            <person name="Nagy L.G."/>
            <person name="Koehler G."/>
            <person name="Ransdell A.S."/>
            <person name="Younus H."/>
            <person name="Chow J."/>
            <person name="Chiniquy J."/>
            <person name="Lipzen A."/>
            <person name="Tritt A."/>
            <person name="Sun H."/>
            <person name="Haridas S."/>
            <person name="LaButti K."/>
            <person name="Ohm R.A."/>
            <person name="Kues U."/>
            <person name="Blanchette R.A."/>
            <person name="Grigoriev I.V."/>
            <person name="Minto R.E."/>
            <person name="Hibbett D.S."/>
        </authorList>
    </citation>
    <scope>NUCLEOTIDE SEQUENCE [LARGE SCALE GENOMIC DNA]</scope>
    <source>
        <strain evidence="3 4">FP15055 ss-10</strain>
    </source>
</reference>
<keyword evidence="4" id="KW-1185">Reference proteome</keyword>
<sequence>MGMFVRMSEARDRLLEENHRLREENEKRRIDSDNLCEELRKIIAENELFREKSAAYLALNVDGQKCVWANIPSFSVLIDPEAARYTSTPIVESEETEGLLAHPSPMPPSLQPGPVEPLIAQQFSPAQSAEHPPTQISLSPSSNDNAMR</sequence>
<protein>
    <submittedName>
        <fullName evidence="3">Uncharacterized protein</fullName>
    </submittedName>
</protein>
<evidence type="ECO:0000256" key="1">
    <source>
        <dbReference type="SAM" id="Coils"/>
    </source>
</evidence>
<keyword evidence="1" id="KW-0175">Coiled coil</keyword>
<feature type="non-terminal residue" evidence="3">
    <location>
        <position position="148"/>
    </location>
</feature>
<feature type="coiled-coil region" evidence="1">
    <location>
        <begin position="4"/>
        <end position="31"/>
    </location>
</feature>
<feature type="compositionally biased region" description="Pro residues" evidence="2">
    <location>
        <begin position="104"/>
        <end position="115"/>
    </location>
</feature>
<dbReference type="Proteomes" id="UP000054007">
    <property type="component" value="Unassembled WGS sequence"/>
</dbReference>
<dbReference type="EMBL" id="KN881299">
    <property type="protein sequence ID" value="KIY60748.1"/>
    <property type="molecule type" value="Genomic_DNA"/>
</dbReference>
<gene>
    <name evidence="3" type="ORF">CYLTODRAFT_483174</name>
</gene>
<name>A0A0D7AQX9_9AGAR</name>
<proteinExistence type="predicted"/>
<organism evidence="3 4">
    <name type="scientific">Cylindrobasidium torrendii FP15055 ss-10</name>
    <dbReference type="NCBI Taxonomy" id="1314674"/>
    <lineage>
        <taxon>Eukaryota</taxon>
        <taxon>Fungi</taxon>
        <taxon>Dikarya</taxon>
        <taxon>Basidiomycota</taxon>
        <taxon>Agaricomycotina</taxon>
        <taxon>Agaricomycetes</taxon>
        <taxon>Agaricomycetidae</taxon>
        <taxon>Agaricales</taxon>
        <taxon>Marasmiineae</taxon>
        <taxon>Physalacriaceae</taxon>
        <taxon>Cylindrobasidium</taxon>
    </lineage>
</organism>
<dbReference type="AlphaFoldDB" id="A0A0D7AQX9"/>
<feature type="compositionally biased region" description="Polar residues" evidence="2">
    <location>
        <begin position="134"/>
        <end position="148"/>
    </location>
</feature>
<evidence type="ECO:0000313" key="4">
    <source>
        <dbReference type="Proteomes" id="UP000054007"/>
    </source>
</evidence>
<evidence type="ECO:0000256" key="2">
    <source>
        <dbReference type="SAM" id="MobiDB-lite"/>
    </source>
</evidence>
<evidence type="ECO:0000313" key="3">
    <source>
        <dbReference type="EMBL" id="KIY60748.1"/>
    </source>
</evidence>
<accession>A0A0D7AQX9</accession>